<keyword evidence="11" id="KW-1185">Reference proteome</keyword>
<sequence>MAIDSPKDQNPKPSPQEQEEEDSDDDFEDDDDVDDEDDDVELETPSSHREKIQTVFRRLRSGPVRIRVHDVIVKGNRRTNGSLIEAQVVEGLRSATTMQELLTAAGGANVRLKRLDVFDSVSITLDAGPPEISGTANVVIEVLEPENPLTGDLGIFTKPEAKTCSLEGSVKLKNLFGYADIWELSGSYGSDQTTELSTGVSLPRLKGLPTPLSARASLLSQDWLKLSSYKECLLGVSLGLVSIRNHDLAYNLRWRHLTNPSHMASKSIRRQLGHSLLSSIKYTYKLDRRDSHMRPTKGYALLSTTQVSGLGPDSKALRFMRQEFDLRAALPLGFLNTALNFGVAAGAIIPWGSGFLKLPSPLLDRFHIGGNTSPICPLGGPTSLLGFKTRGLGPTDLKRLVLIKSDDPSSQSSSERDVLGGDFAVTAFADLTFDLPPEILKRAGIHGHVFATCGNLAKITEDKVKDFSVQKLWSTARSSVGCGVIILTKLFRMEINYCHVLKQAEYDRAKTGVQLNFSRSS</sequence>
<evidence type="ECO:0000259" key="9">
    <source>
        <dbReference type="Pfam" id="PF01103"/>
    </source>
</evidence>
<dbReference type="FunFam" id="2.40.160.50:FF:000005">
    <property type="entry name" value="Outer membrane OMP85 family protein"/>
    <property type="match status" value="1"/>
</dbReference>
<proteinExistence type="inferred from homology"/>
<dbReference type="GO" id="GO:0005741">
    <property type="term" value="C:mitochondrial outer membrane"/>
    <property type="evidence" value="ECO:0007669"/>
    <property type="project" value="UniProtKB-SubCell"/>
</dbReference>
<evidence type="ECO:0000256" key="8">
    <source>
        <dbReference type="SAM" id="MobiDB-lite"/>
    </source>
</evidence>
<dbReference type="Gramene" id="ONK77072">
    <property type="protein sequence ID" value="ONK77072"/>
    <property type="gene ID" value="A4U43_C02F2820"/>
</dbReference>
<dbReference type="EMBL" id="CM007382">
    <property type="protein sequence ID" value="ONK77072.1"/>
    <property type="molecule type" value="Genomic_DNA"/>
</dbReference>
<dbReference type="OrthoDB" id="1724197at2759"/>
<keyword evidence="5" id="KW-1002">Plastid outer membrane</keyword>
<dbReference type="InterPro" id="IPR000184">
    <property type="entry name" value="Bac_surfAg_D15"/>
</dbReference>
<dbReference type="Gene3D" id="2.40.160.50">
    <property type="entry name" value="membrane protein fhac: a member of the omp85/tpsb transporter family"/>
    <property type="match status" value="1"/>
</dbReference>
<keyword evidence="4" id="KW-0812">Transmembrane</keyword>
<dbReference type="PANTHER" id="PTHR12815:SF18">
    <property type="entry name" value="SORTING AND ASSEMBLY MACHINERY COMPONENT 50 HOMOLOG"/>
    <property type="match status" value="1"/>
</dbReference>
<reference evidence="11" key="1">
    <citation type="journal article" date="2017" name="Nat. Commun.">
        <title>The asparagus genome sheds light on the origin and evolution of a young Y chromosome.</title>
        <authorList>
            <person name="Harkess A."/>
            <person name="Zhou J."/>
            <person name="Xu C."/>
            <person name="Bowers J.E."/>
            <person name="Van der Hulst R."/>
            <person name="Ayyampalayam S."/>
            <person name="Mercati F."/>
            <person name="Riccardi P."/>
            <person name="McKain M.R."/>
            <person name="Kakrana A."/>
            <person name="Tang H."/>
            <person name="Ray J."/>
            <person name="Groenendijk J."/>
            <person name="Arikit S."/>
            <person name="Mathioni S.M."/>
            <person name="Nakano M."/>
            <person name="Shan H."/>
            <person name="Telgmann-Rauber A."/>
            <person name="Kanno A."/>
            <person name="Yue Z."/>
            <person name="Chen H."/>
            <person name="Li W."/>
            <person name="Chen Y."/>
            <person name="Xu X."/>
            <person name="Zhang Y."/>
            <person name="Luo S."/>
            <person name="Chen H."/>
            <person name="Gao J."/>
            <person name="Mao Z."/>
            <person name="Pires J.C."/>
            <person name="Luo M."/>
            <person name="Kudrna D."/>
            <person name="Wing R.A."/>
            <person name="Meyers B.C."/>
            <person name="Yi K."/>
            <person name="Kong H."/>
            <person name="Lavrijsen P."/>
            <person name="Sunseri F."/>
            <person name="Falavigna A."/>
            <person name="Ye Y."/>
            <person name="Leebens-Mack J.H."/>
            <person name="Chen G."/>
        </authorList>
    </citation>
    <scope>NUCLEOTIDE SEQUENCE [LARGE SCALE GENOMIC DNA]</scope>
    <source>
        <strain evidence="11">cv. DH0086</strain>
    </source>
</reference>
<accession>A0A5P1FG45</accession>
<dbReference type="Proteomes" id="UP000243459">
    <property type="component" value="Chromosome 2"/>
</dbReference>
<feature type="compositionally biased region" description="Acidic residues" evidence="8">
    <location>
        <begin position="17"/>
        <end position="42"/>
    </location>
</feature>
<feature type="compositionally biased region" description="Basic and acidic residues" evidence="8">
    <location>
        <begin position="1"/>
        <end position="10"/>
    </location>
</feature>
<evidence type="ECO:0000256" key="6">
    <source>
        <dbReference type="ARBA" id="ARBA00023136"/>
    </source>
</evidence>
<keyword evidence="6" id="KW-0472">Membrane</keyword>
<protein>
    <recommendedName>
        <fullName evidence="9">Bacterial surface antigen (D15) domain-containing protein</fullName>
    </recommendedName>
</protein>
<dbReference type="Pfam" id="PF01103">
    <property type="entry name" value="Omp85"/>
    <property type="match status" value="1"/>
</dbReference>
<keyword evidence="5" id="KW-0934">Plastid</keyword>
<comment type="similarity">
    <text evidence="2">Belongs to the SAM50/omp85 family.</text>
</comment>
<organism evidence="10 11">
    <name type="scientific">Asparagus officinalis</name>
    <name type="common">Garden asparagus</name>
    <dbReference type="NCBI Taxonomy" id="4686"/>
    <lineage>
        <taxon>Eukaryota</taxon>
        <taxon>Viridiplantae</taxon>
        <taxon>Streptophyta</taxon>
        <taxon>Embryophyta</taxon>
        <taxon>Tracheophyta</taxon>
        <taxon>Spermatophyta</taxon>
        <taxon>Magnoliopsida</taxon>
        <taxon>Liliopsida</taxon>
        <taxon>Asparagales</taxon>
        <taxon>Asparagaceae</taxon>
        <taxon>Asparagoideae</taxon>
        <taxon>Asparagus</taxon>
    </lineage>
</organism>
<evidence type="ECO:0000256" key="2">
    <source>
        <dbReference type="ARBA" id="ARBA00010913"/>
    </source>
</evidence>
<gene>
    <name evidence="10" type="ORF">A4U43_C02F2820</name>
</gene>
<dbReference type="FunFam" id="3.10.20.310:FF:000016">
    <property type="entry name" value="Outer membrane OMP85 family protein"/>
    <property type="match status" value="1"/>
</dbReference>
<dbReference type="PANTHER" id="PTHR12815">
    <property type="entry name" value="SORTING AND ASSEMBLY MACHINERY SAMM50 PROTEIN FAMILY MEMBER"/>
    <property type="match status" value="1"/>
</dbReference>
<evidence type="ECO:0000313" key="10">
    <source>
        <dbReference type="EMBL" id="ONK77072.1"/>
    </source>
</evidence>
<evidence type="ECO:0000256" key="3">
    <source>
        <dbReference type="ARBA" id="ARBA00022452"/>
    </source>
</evidence>
<feature type="region of interest" description="Disordered" evidence="8">
    <location>
        <begin position="1"/>
        <end position="49"/>
    </location>
</feature>
<evidence type="ECO:0000313" key="11">
    <source>
        <dbReference type="Proteomes" id="UP000243459"/>
    </source>
</evidence>
<comment type="subcellular location">
    <subcellularLocation>
        <location evidence="1">Mitochondrion outer membrane</location>
        <topology evidence="1">Multi-pass membrane protein</topology>
    </subcellularLocation>
    <subcellularLocation>
        <location evidence="7">Plastid</location>
        <location evidence="7">Chloroplast outer membrane</location>
    </subcellularLocation>
</comment>
<name>A0A5P1FG45_ASPOF</name>
<evidence type="ECO:0000256" key="4">
    <source>
        <dbReference type="ARBA" id="ARBA00022692"/>
    </source>
</evidence>
<feature type="domain" description="Bacterial surface antigen (D15)" evidence="9">
    <location>
        <begin position="174"/>
        <end position="518"/>
    </location>
</feature>
<dbReference type="InterPro" id="IPR039910">
    <property type="entry name" value="D15-like"/>
</dbReference>
<dbReference type="AlphaFoldDB" id="A0A5P1FG45"/>
<evidence type="ECO:0000256" key="7">
    <source>
        <dbReference type="ARBA" id="ARBA00024013"/>
    </source>
</evidence>
<evidence type="ECO:0000256" key="5">
    <source>
        <dbReference type="ARBA" id="ARBA00022805"/>
    </source>
</evidence>
<evidence type="ECO:0000256" key="1">
    <source>
        <dbReference type="ARBA" id="ARBA00004374"/>
    </source>
</evidence>
<keyword evidence="3" id="KW-1134">Transmembrane beta strand</keyword>
<dbReference type="GO" id="GO:0009707">
    <property type="term" value="C:chloroplast outer membrane"/>
    <property type="evidence" value="ECO:0007669"/>
    <property type="project" value="UniProtKB-SubCell"/>
</dbReference>
<dbReference type="OMA" id="SGIWRQI"/>